<evidence type="ECO:0000256" key="11">
    <source>
        <dbReference type="PIRSR" id="PIRSR006487-1"/>
    </source>
</evidence>
<dbReference type="InterPro" id="IPR006223">
    <property type="entry name" value="GcvT"/>
</dbReference>
<accession>A0A0P1B8U0</accession>
<dbReference type="GO" id="GO:0006546">
    <property type="term" value="P:glycine catabolic process"/>
    <property type="evidence" value="ECO:0007669"/>
    <property type="project" value="InterPro"/>
</dbReference>
<dbReference type="Gene3D" id="3.30.1360.120">
    <property type="entry name" value="Probable tRNA modification gtpase trme, domain 1"/>
    <property type="match status" value="1"/>
</dbReference>
<evidence type="ECO:0000259" key="13">
    <source>
        <dbReference type="Pfam" id="PF01571"/>
    </source>
</evidence>
<dbReference type="EC" id="2.1.2.10" evidence="4 12"/>
<evidence type="ECO:0000256" key="9">
    <source>
        <dbReference type="ARBA" id="ARBA00031395"/>
    </source>
</evidence>
<proteinExistence type="inferred from homology"/>
<evidence type="ECO:0000256" key="12">
    <source>
        <dbReference type="RuleBase" id="RU003981"/>
    </source>
</evidence>
<dbReference type="OrthoDB" id="10263536at2759"/>
<feature type="domain" description="Aminomethyltransferase C-terminal" evidence="14">
    <location>
        <begin position="350"/>
        <end position="428"/>
    </location>
</feature>
<keyword evidence="5 12" id="KW-0032">Aminotransferase</keyword>
<evidence type="ECO:0000256" key="7">
    <source>
        <dbReference type="ARBA" id="ARBA00022946"/>
    </source>
</evidence>
<dbReference type="GO" id="GO:0005739">
    <property type="term" value="C:mitochondrion"/>
    <property type="evidence" value="ECO:0007669"/>
    <property type="project" value="UniProtKB-SubCell"/>
</dbReference>
<dbReference type="SUPFAM" id="SSF101790">
    <property type="entry name" value="Aminomethyltransferase beta-barrel domain"/>
    <property type="match status" value="1"/>
</dbReference>
<protein>
    <recommendedName>
        <fullName evidence="4 12">Aminomethyltransferase</fullName>
        <ecNumber evidence="4 12">2.1.2.10</ecNumber>
    </recommendedName>
    <alternativeName>
        <fullName evidence="9 12">Glycine cleavage system T protein</fullName>
    </alternativeName>
</protein>
<keyword evidence="6 12" id="KW-0808">Transferase</keyword>
<feature type="binding site" evidence="11">
    <location>
        <position position="264"/>
    </location>
    <ligand>
        <name>substrate</name>
    </ligand>
</feature>
<comment type="catalytic activity">
    <reaction evidence="10 12">
        <text>N(6)-[(R)-S(8)-aminomethyldihydrolipoyl]-L-lysyl-[protein] + (6S)-5,6,7,8-tetrahydrofolate = N(6)-[(R)-dihydrolipoyl]-L-lysyl-[protein] + (6R)-5,10-methylene-5,6,7,8-tetrahydrofolate + NH4(+)</text>
        <dbReference type="Rhea" id="RHEA:16945"/>
        <dbReference type="Rhea" id="RHEA-COMP:10475"/>
        <dbReference type="Rhea" id="RHEA-COMP:10492"/>
        <dbReference type="ChEBI" id="CHEBI:15636"/>
        <dbReference type="ChEBI" id="CHEBI:28938"/>
        <dbReference type="ChEBI" id="CHEBI:57453"/>
        <dbReference type="ChEBI" id="CHEBI:83100"/>
        <dbReference type="ChEBI" id="CHEBI:83143"/>
        <dbReference type="EC" id="2.1.2.10"/>
    </reaction>
</comment>
<evidence type="ECO:0000313" key="15">
    <source>
        <dbReference type="EMBL" id="CEH12222.1"/>
    </source>
</evidence>
<evidence type="ECO:0000256" key="1">
    <source>
        <dbReference type="ARBA" id="ARBA00004173"/>
    </source>
</evidence>
<dbReference type="AlphaFoldDB" id="A0A0P1B8U0"/>
<dbReference type="FunFam" id="4.10.1250.10:FF:000002">
    <property type="entry name" value="Aminomethyltransferase"/>
    <property type="match status" value="1"/>
</dbReference>
<dbReference type="PANTHER" id="PTHR43757:SF2">
    <property type="entry name" value="AMINOMETHYLTRANSFERASE, MITOCHONDRIAL"/>
    <property type="match status" value="1"/>
</dbReference>
<evidence type="ECO:0000256" key="6">
    <source>
        <dbReference type="ARBA" id="ARBA00022679"/>
    </source>
</evidence>
<comment type="subcellular location">
    <subcellularLocation>
        <location evidence="1 12">Mitochondrion</location>
    </subcellularLocation>
</comment>
<dbReference type="InterPro" id="IPR006222">
    <property type="entry name" value="GCVT_N"/>
</dbReference>
<dbReference type="Pfam" id="PF08669">
    <property type="entry name" value="GCV_T_C"/>
    <property type="match status" value="1"/>
</dbReference>
<dbReference type="InterPro" id="IPR013977">
    <property type="entry name" value="GcvT_C"/>
</dbReference>
<dbReference type="Gene3D" id="4.10.1250.10">
    <property type="entry name" value="Aminomethyltransferase fragment"/>
    <property type="match status" value="1"/>
</dbReference>
<dbReference type="GO" id="GO:0005960">
    <property type="term" value="C:glycine cleavage complex"/>
    <property type="evidence" value="ECO:0007669"/>
    <property type="project" value="InterPro"/>
</dbReference>
<evidence type="ECO:0000313" key="16">
    <source>
        <dbReference type="Proteomes" id="UP000054845"/>
    </source>
</evidence>
<dbReference type="PIRSF" id="PIRSF006487">
    <property type="entry name" value="GcvT"/>
    <property type="match status" value="1"/>
</dbReference>
<organism evidence="15 16">
    <name type="scientific">Ceraceosorus bombacis</name>
    <dbReference type="NCBI Taxonomy" id="401625"/>
    <lineage>
        <taxon>Eukaryota</taxon>
        <taxon>Fungi</taxon>
        <taxon>Dikarya</taxon>
        <taxon>Basidiomycota</taxon>
        <taxon>Ustilaginomycotina</taxon>
        <taxon>Exobasidiomycetes</taxon>
        <taxon>Ceraceosorales</taxon>
        <taxon>Ceraceosoraceae</taxon>
        <taxon>Ceraceosorus</taxon>
    </lineage>
</organism>
<dbReference type="Gene3D" id="3.30.70.1400">
    <property type="entry name" value="Aminomethyltransferase beta-barrel domains"/>
    <property type="match status" value="1"/>
</dbReference>
<feature type="domain" description="GCVT N-terminal" evidence="13">
    <location>
        <begin position="71"/>
        <end position="327"/>
    </location>
</feature>
<evidence type="ECO:0000256" key="8">
    <source>
        <dbReference type="ARBA" id="ARBA00023128"/>
    </source>
</evidence>
<dbReference type="STRING" id="401625.A0A0P1B8U0"/>
<dbReference type="InterPro" id="IPR028896">
    <property type="entry name" value="GcvT/YgfZ/DmdA"/>
</dbReference>
<dbReference type="GO" id="GO:0008483">
    <property type="term" value="F:transaminase activity"/>
    <property type="evidence" value="ECO:0007669"/>
    <property type="project" value="UniProtKB-KW"/>
</dbReference>
<evidence type="ECO:0000256" key="2">
    <source>
        <dbReference type="ARBA" id="ARBA00008609"/>
    </source>
</evidence>
<dbReference type="NCBIfam" id="TIGR00528">
    <property type="entry name" value="gcvT"/>
    <property type="match status" value="1"/>
</dbReference>
<evidence type="ECO:0000256" key="5">
    <source>
        <dbReference type="ARBA" id="ARBA00022576"/>
    </source>
</evidence>
<dbReference type="Gene3D" id="2.40.30.110">
    <property type="entry name" value="Aminomethyltransferase beta-barrel domains"/>
    <property type="match status" value="1"/>
</dbReference>
<dbReference type="SUPFAM" id="SSF103025">
    <property type="entry name" value="Folate-binding domain"/>
    <property type="match status" value="1"/>
</dbReference>
<dbReference type="NCBIfam" id="NF001567">
    <property type="entry name" value="PRK00389.1"/>
    <property type="match status" value="1"/>
</dbReference>
<keyword evidence="16" id="KW-1185">Reference proteome</keyword>
<dbReference type="Proteomes" id="UP000054845">
    <property type="component" value="Unassembled WGS sequence"/>
</dbReference>
<dbReference type="EMBL" id="CCYA01000118">
    <property type="protein sequence ID" value="CEH12222.1"/>
    <property type="molecule type" value="Genomic_DNA"/>
</dbReference>
<dbReference type="InterPro" id="IPR029043">
    <property type="entry name" value="GcvT/YgfZ_C"/>
</dbReference>
<dbReference type="Pfam" id="PF01571">
    <property type="entry name" value="GCV_T"/>
    <property type="match status" value="1"/>
</dbReference>
<keyword evidence="7 12" id="KW-0809">Transit peptide</keyword>
<dbReference type="PANTHER" id="PTHR43757">
    <property type="entry name" value="AMINOMETHYLTRANSFERASE"/>
    <property type="match status" value="1"/>
</dbReference>
<evidence type="ECO:0000256" key="4">
    <source>
        <dbReference type="ARBA" id="ARBA00012616"/>
    </source>
</evidence>
<name>A0A0P1B8U0_9BASI</name>
<evidence type="ECO:0000256" key="3">
    <source>
        <dbReference type="ARBA" id="ARBA00011690"/>
    </source>
</evidence>
<reference evidence="15 16" key="1">
    <citation type="submission" date="2014-09" db="EMBL/GenBank/DDBJ databases">
        <authorList>
            <person name="Magalhaes I.L.F."/>
            <person name="Oliveira U."/>
            <person name="Santos F.R."/>
            <person name="Vidigal T.H.D.A."/>
            <person name="Brescovit A.D."/>
            <person name="Santos A.J."/>
        </authorList>
    </citation>
    <scope>NUCLEOTIDE SEQUENCE [LARGE SCALE GENOMIC DNA]</scope>
</reference>
<dbReference type="InterPro" id="IPR027266">
    <property type="entry name" value="TrmE/GcvT-like"/>
</dbReference>
<comment type="function">
    <text evidence="12">The glycine cleavage system catalyzes the degradation of glycine.</text>
</comment>
<evidence type="ECO:0000256" key="10">
    <source>
        <dbReference type="ARBA" id="ARBA00047665"/>
    </source>
</evidence>
<dbReference type="GO" id="GO:0004047">
    <property type="term" value="F:aminomethyltransferase activity"/>
    <property type="evidence" value="ECO:0007669"/>
    <property type="project" value="UniProtKB-EC"/>
</dbReference>
<comment type="similarity">
    <text evidence="2 12">Belongs to the GcvT family.</text>
</comment>
<keyword evidence="8 12" id="KW-0496">Mitochondrion</keyword>
<comment type="subunit">
    <text evidence="3 12">The glycine cleavage system is composed of four proteins: P, T, L and H.</text>
</comment>
<dbReference type="FunFam" id="3.30.70.1400:FF:000001">
    <property type="entry name" value="Aminomethyltransferase"/>
    <property type="match status" value="1"/>
</dbReference>
<sequence length="437" mass="46617">MALSLPASLSAGRCQFGRQGIAISAITPTHLVLPGQQPRRACAVGRAQAPRPSARAFHASRPNASRGRTGLYEFHVENAGKMVPFAGYDMPLTYGSVGQVASHKHVRSAAGLFDVGHMVQHRFSGAGSLAFLSSLVPTSLASLDNFSSTLSVLLNDNGGIIDDTVITKHAEDAWYVVTNAGRRQEDLSLFKQKLQAWTGGQVEHELLEGWGLVALQGPESVSVLSQHTDADLNSLTFGRSVHAKVAGAECHIARGGYTGEDGFEISIPPERTVSVTQALLNTAPTQLAGLAARDSLRLEAGMCLYGHDLDETVSPIEGALAWVVSKDRRQAADFPGAERILKELKEGPPRRRVGLVIEGAPAREGAPIFDGVGDVPIGVVTSGIPSPTTGQNIAMALVQNGQHKKGTKLRVEVRKKLREAEVVKMPWVPNRFFRGAA</sequence>
<evidence type="ECO:0000259" key="14">
    <source>
        <dbReference type="Pfam" id="PF08669"/>
    </source>
</evidence>
<dbReference type="FunFam" id="2.40.30.110:FF:000002">
    <property type="entry name" value="Aminomethyltransferase"/>
    <property type="match status" value="1"/>
</dbReference>